<organism evidence="2">
    <name type="scientific">Nothobranchius kuhntae</name>
    <name type="common">Beira killifish</name>
    <dbReference type="NCBI Taxonomy" id="321403"/>
    <lineage>
        <taxon>Eukaryota</taxon>
        <taxon>Metazoa</taxon>
        <taxon>Chordata</taxon>
        <taxon>Craniata</taxon>
        <taxon>Vertebrata</taxon>
        <taxon>Euteleostomi</taxon>
        <taxon>Actinopterygii</taxon>
        <taxon>Neopterygii</taxon>
        <taxon>Teleostei</taxon>
        <taxon>Neoteleostei</taxon>
        <taxon>Acanthomorphata</taxon>
        <taxon>Ovalentaria</taxon>
        <taxon>Atherinomorphae</taxon>
        <taxon>Cyprinodontiformes</taxon>
        <taxon>Nothobranchiidae</taxon>
        <taxon>Nothobranchius</taxon>
    </lineage>
</organism>
<gene>
    <name evidence="2" type="primary">Nfu_g_1_019884</name>
</gene>
<name>A0A1A8IAK5_NOTKU</name>
<dbReference type="EMBL" id="HAED01007662">
    <property type="protein sequence ID" value="SBQ93874.1"/>
    <property type="molecule type" value="Transcribed_RNA"/>
</dbReference>
<feature type="compositionally biased region" description="Basic and acidic residues" evidence="1">
    <location>
        <begin position="1"/>
        <end position="37"/>
    </location>
</feature>
<accession>A0A1A8IAK5</accession>
<evidence type="ECO:0000313" key="2">
    <source>
        <dbReference type="EMBL" id="SBQ93874.1"/>
    </source>
</evidence>
<evidence type="ECO:0000256" key="1">
    <source>
        <dbReference type="SAM" id="MobiDB-lite"/>
    </source>
</evidence>
<feature type="region of interest" description="Disordered" evidence="1">
    <location>
        <begin position="1"/>
        <end position="40"/>
    </location>
</feature>
<feature type="non-terminal residue" evidence="2">
    <location>
        <position position="70"/>
    </location>
</feature>
<reference evidence="2" key="1">
    <citation type="submission" date="2016-05" db="EMBL/GenBank/DDBJ databases">
        <authorList>
            <person name="Lavstsen T."/>
            <person name="Jespersen J.S."/>
        </authorList>
    </citation>
    <scope>NUCLEOTIDE SEQUENCE</scope>
    <source>
        <tissue evidence="2">Brain</tissue>
    </source>
</reference>
<feature type="non-terminal residue" evidence="2">
    <location>
        <position position="1"/>
    </location>
</feature>
<proteinExistence type="predicted"/>
<dbReference type="AlphaFoldDB" id="A0A1A8IAK5"/>
<sequence>ENRLRESRTKRVDITSKWTEDKETDSDKNPQHPEGARLGESLASFQSSGCRISCRKYKRLKVTTLPAIAE</sequence>
<protein>
    <submittedName>
        <fullName evidence="2">Uncharacterized protein</fullName>
    </submittedName>
</protein>
<reference evidence="2" key="2">
    <citation type="submission" date="2016-06" db="EMBL/GenBank/DDBJ databases">
        <title>The genome of a short-lived fish provides insights into sex chromosome evolution and the genetic control of aging.</title>
        <authorList>
            <person name="Reichwald K."/>
            <person name="Felder M."/>
            <person name="Petzold A."/>
            <person name="Koch P."/>
            <person name="Groth M."/>
            <person name="Platzer M."/>
        </authorList>
    </citation>
    <scope>NUCLEOTIDE SEQUENCE</scope>
    <source>
        <tissue evidence="2">Brain</tissue>
    </source>
</reference>